<accession>A0A518K9F9</accession>
<comment type="subcellular location">
    <subcellularLocation>
        <location evidence="1">Cell envelope</location>
    </subcellularLocation>
</comment>
<dbReference type="PANTHER" id="PTHR46847:SF1">
    <property type="entry name" value="D-ALLOSE-BINDING PERIPLASMIC PROTEIN-RELATED"/>
    <property type="match status" value="1"/>
</dbReference>
<gene>
    <name evidence="6" type="primary">rbsB_1</name>
    <name evidence="6" type="ORF">Spa11_26380</name>
</gene>
<evidence type="ECO:0000256" key="4">
    <source>
        <dbReference type="SAM" id="SignalP"/>
    </source>
</evidence>
<name>A0A518K9F9_9BACT</name>
<dbReference type="Pfam" id="PF13407">
    <property type="entry name" value="Peripla_BP_4"/>
    <property type="match status" value="1"/>
</dbReference>
<feature type="chain" id="PRO_5021788647" evidence="4">
    <location>
        <begin position="27"/>
        <end position="331"/>
    </location>
</feature>
<dbReference type="PROSITE" id="PS51257">
    <property type="entry name" value="PROKAR_LIPOPROTEIN"/>
    <property type="match status" value="1"/>
</dbReference>
<dbReference type="InterPro" id="IPR025997">
    <property type="entry name" value="SBP_2_dom"/>
</dbReference>
<organism evidence="6 7">
    <name type="scientific">Botrimarina mediterranea</name>
    <dbReference type="NCBI Taxonomy" id="2528022"/>
    <lineage>
        <taxon>Bacteria</taxon>
        <taxon>Pseudomonadati</taxon>
        <taxon>Planctomycetota</taxon>
        <taxon>Planctomycetia</taxon>
        <taxon>Pirellulales</taxon>
        <taxon>Lacipirellulaceae</taxon>
        <taxon>Botrimarina</taxon>
    </lineage>
</organism>
<evidence type="ECO:0000256" key="2">
    <source>
        <dbReference type="ARBA" id="ARBA00007639"/>
    </source>
</evidence>
<evidence type="ECO:0000313" key="6">
    <source>
        <dbReference type="EMBL" id="QDV74435.1"/>
    </source>
</evidence>
<proteinExistence type="inferred from homology"/>
<evidence type="ECO:0000256" key="1">
    <source>
        <dbReference type="ARBA" id="ARBA00004196"/>
    </source>
</evidence>
<dbReference type="AlphaFoldDB" id="A0A518K9F9"/>
<dbReference type="RefSeq" id="WP_145112837.1">
    <property type="nucleotide sequence ID" value="NZ_CP036349.1"/>
</dbReference>
<dbReference type="SUPFAM" id="SSF53822">
    <property type="entry name" value="Periplasmic binding protein-like I"/>
    <property type="match status" value="1"/>
</dbReference>
<dbReference type="GO" id="GO:0030313">
    <property type="term" value="C:cell envelope"/>
    <property type="evidence" value="ECO:0007669"/>
    <property type="project" value="UniProtKB-SubCell"/>
</dbReference>
<feature type="signal peptide" evidence="4">
    <location>
        <begin position="1"/>
        <end position="26"/>
    </location>
</feature>
<evidence type="ECO:0000256" key="3">
    <source>
        <dbReference type="ARBA" id="ARBA00022729"/>
    </source>
</evidence>
<evidence type="ECO:0000313" key="7">
    <source>
        <dbReference type="Proteomes" id="UP000316426"/>
    </source>
</evidence>
<dbReference type="Gene3D" id="3.40.50.2300">
    <property type="match status" value="2"/>
</dbReference>
<keyword evidence="7" id="KW-1185">Reference proteome</keyword>
<dbReference type="InterPro" id="IPR028082">
    <property type="entry name" value="Peripla_BP_I"/>
</dbReference>
<dbReference type="PANTHER" id="PTHR46847">
    <property type="entry name" value="D-ALLOSE-BINDING PERIPLASMIC PROTEIN-RELATED"/>
    <property type="match status" value="1"/>
</dbReference>
<dbReference type="KEGG" id="bmei:Spa11_26380"/>
<evidence type="ECO:0000259" key="5">
    <source>
        <dbReference type="Pfam" id="PF13407"/>
    </source>
</evidence>
<dbReference type="CDD" id="cd19967">
    <property type="entry name" value="PBP1_TmRBP-like"/>
    <property type="match status" value="1"/>
</dbReference>
<comment type="similarity">
    <text evidence="2">Belongs to the bacterial solute-binding protein 2 family.</text>
</comment>
<dbReference type="EMBL" id="CP036349">
    <property type="protein sequence ID" value="QDV74435.1"/>
    <property type="molecule type" value="Genomic_DNA"/>
</dbReference>
<dbReference type="GO" id="GO:0030246">
    <property type="term" value="F:carbohydrate binding"/>
    <property type="evidence" value="ECO:0007669"/>
    <property type="project" value="UniProtKB-ARBA"/>
</dbReference>
<keyword evidence="3 4" id="KW-0732">Signal</keyword>
<reference evidence="6 7" key="1">
    <citation type="submission" date="2019-02" db="EMBL/GenBank/DDBJ databases">
        <title>Deep-cultivation of Planctomycetes and their phenomic and genomic characterization uncovers novel biology.</title>
        <authorList>
            <person name="Wiegand S."/>
            <person name="Jogler M."/>
            <person name="Boedeker C."/>
            <person name="Pinto D."/>
            <person name="Vollmers J."/>
            <person name="Rivas-Marin E."/>
            <person name="Kohn T."/>
            <person name="Peeters S.H."/>
            <person name="Heuer A."/>
            <person name="Rast P."/>
            <person name="Oberbeckmann S."/>
            <person name="Bunk B."/>
            <person name="Jeske O."/>
            <person name="Meyerdierks A."/>
            <person name="Storesund J.E."/>
            <person name="Kallscheuer N."/>
            <person name="Luecker S."/>
            <person name="Lage O.M."/>
            <person name="Pohl T."/>
            <person name="Merkel B.J."/>
            <person name="Hornburger P."/>
            <person name="Mueller R.-W."/>
            <person name="Bruemmer F."/>
            <person name="Labrenz M."/>
            <person name="Spormann A.M."/>
            <person name="Op den Camp H."/>
            <person name="Overmann J."/>
            <person name="Amann R."/>
            <person name="Jetten M.S.M."/>
            <person name="Mascher T."/>
            <person name="Medema M.H."/>
            <person name="Devos D.P."/>
            <person name="Kaster A.-K."/>
            <person name="Ovreas L."/>
            <person name="Rohde M."/>
            <person name="Galperin M.Y."/>
            <person name="Jogler C."/>
        </authorList>
    </citation>
    <scope>NUCLEOTIDE SEQUENCE [LARGE SCALE GENOMIC DNA]</scope>
    <source>
        <strain evidence="6 7">Spa11</strain>
    </source>
</reference>
<protein>
    <submittedName>
        <fullName evidence="6">D-ribose-binding periplasmic protein</fullName>
    </submittedName>
</protein>
<dbReference type="Proteomes" id="UP000316426">
    <property type="component" value="Chromosome"/>
</dbReference>
<sequence precursor="true">MKLLSINLGFAGLLYLAGLVGCSQQAETTPSAPAATRESSSANAKGKFAVVVSTLNNPWFVVLAETAKARAEELGHEAVIFDSQNDTATEAGHFDNLIAAGYDAVLFNATDSEGSVASVRKAKEKGVPVFCIDREVNADDVAAAQILSDNYAGCVELGQYFVEVVGEEGTYAQLLGILGDNNTRDRSEGFHSVVDTFPGLKMVAQQNADCDRSKALEVTESILQANPDLDAIFCGNDAMAMGAYQAVASAGAANKIKVFGFDGAADVIDSIRDGKIVATAMQFPKTMARQAAEYADDWMRGHRDFQQKTRVAVELVTRDNIEQYVAYGAKE</sequence>
<feature type="domain" description="Periplasmic binding protein" evidence="5">
    <location>
        <begin position="48"/>
        <end position="301"/>
    </location>
</feature>